<evidence type="ECO:0000256" key="3">
    <source>
        <dbReference type="ARBA" id="ARBA00023180"/>
    </source>
</evidence>
<gene>
    <name evidence="7" type="ORF">HJG60_010101</name>
</gene>
<protein>
    <recommendedName>
        <fullName evidence="6">C-type lectin domain-containing protein</fullName>
    </recommendedName>
</protein>
<keyword evidence="5" id="KW-0812">Transmembrane</keyword>
<dbReference type="PANTHER" id="PTHR46490:SF3">
    <property type="entry name" value="C-TYPE LECTIN DOMAIN-CONTAINING PROTEIN"/>
    <property type="match status" value="1"/>
</dbReference>
<keyword evidence="3" id="KW-0325">Glycoprotein</keyword>
<feature type="transmembrane region" description="Helical" evidence="5">
    <location>
        <begin position="60"/>
        <end position="87"/>
    </location>
</feature>
<reference evidence="7 8" key="1">
    <citation type="journal article" date="2020" name="Nature">
        <title>Six reference-quality genomes reveal evolution of bat adaptations.</title>
        <authorList>
            <person name="Jebb D."/>
            <person name="Huang Z."/>
            <person name="Pippel M."/>
            <person name="Hughes G.M."/>
            <person name="Lavrichenko K."/>
            <person name="Devanna P."/>
            <person name="Winkler S."/>
            <person name="Jermiin L.S."/>
            <person name="Skirmuntt E.C."/>
            <person name="Katzourakis A."/>
            <person name="Burkitt-Gray L."/>
            <person name="Ray D.A."/>
            <person name="Sullivan K.A.M."/>
            <person name="Roscito J.G."/>
            <person name="Kirilenko B.M."/>
            <person name="Davalos L.M."/>
            <person name="Corthals A.P."/>
            <person name="Power M.L."/>
            <person name="Jones G."/>
            <person name="Ransome R.D."/>
            <person name="Dechmann D.K.N."/>
            <person name="Locatelli A.G."/>
            <person name="Puechmaille S.J."/>
            <person name="Fedrigo O."/>
            <person name="Jarvis E.D."/>
            <person name="Hiller M."/>
            <person name="Vernes S.C."/>
            <person name="Myers E.W."/>
            <person name="Teeling E.C."/>
        </authorList>
    </citation>
    <scope>NUCLEOTIDE SEQUENCE [LARGE SCALE GENOMIC DNA]</scope>
    <source>
        <strain evidence="7">Bat1K_MPI-CBG_1</strain>
    </source>
</reference>
<dbReference type="InterPro" id="IPR016186">
    <property type="entry name" value="C-type_lectin-like/link_sf"/>
</dbReference>
<proteinExistence type="predicted"/>
<dbReference type="Pfam" id="PF00059">
    <property type="entry name" value="Lectin_C"/>
    <property type="match status" value="1"/>
</dbReference>
<evidence type="ECO:0000256" key="5">
    <source>
        <dbReference type="SAM" id="Phobius"/>
    </source>
</evidence>
<accession>A0A834EJZ8</accession>
<feature type="domain" description="C-type lectin" evidence="6">
    <location>
        <begin position="164"/>
        <end position="272"/>
    </location>
</feature>
<feature type="region of interest" description="Disordered" evidence="4">
    <location>
        <begin position="1"/>
        <end position="49"/>
    </location>
</feature>
<name>A0A834EJZ8_9CHIR</name>
<keyword evidence="1" id="KW-0430">Lectin</keyword>
<dbReference type="SMART" id="SM00034">
    <property type="entry name" value="CLECT"/>
    <property type="match status" value="1"/>
</dbReference>
<dbReference type="AlphaFoldDB" id="A0A834EJZ8"/>
<dbReference type="PANTHER" id="PTHR46490">
    <property type="entry name" value="C-TYPE LECTIN DOMAIN FAMILY 12 MEMBER A-RELATED"/>
    <property type="match status" value="1"/>
</dbReference>
<keyword evidence="5" id="KW-1133">Transmembrane helix</keyword>
<evidence type="ECO:0000259" key="6">
    <source>
        <dbReference type="PROSITE" id="PS50041"/>
    </source>
</evidence>
<evidence type="ECO:0000256" key="1">
    <source>
        <dbReference type="ARBA" id="ARBA00022734"/>
    </source>
</evidence>
<dbReference type="PROSITE" id="PS50041">
    <property type="entry name" value="C_TYPE_LECTIN_2"/>
    <property type="match status" value="1"/>
</dbReference>
<keyword evidence="5" id="KW-0472">Membrane</keyword>
<dbReference type="Proteomes" id="UP000664940">
    <property type="component" value="Unassembled WGS sequence"/>
</dbReference>
<evidence type="ECO:0000313" key="7">
    <source>
        <dbReference type="EMBL" id="KAF6119644.1"/>
    </source>
</evidence>
<sequence>MSDSSDSDQPPEFTEQTEIIPIVDLESPLPFPPPPSPPEDELGPIPEHTDMNASATPFTLYGIMPVILGIFSLLLLVLCGFFGYRYFESTQALEDKMKNLNQWIESFQHKAENFPQVQNDLGKIKETLNGFQWQIERRFSEILQELNAKQGGQCEPPLHAWVKYGDYYYHQSTEMVPLSNCSDVCVSLNATFLTTESNRLMNITVLPSVTQTWLGLSYNKMDSKWEWKDGSSPSFDLSLPKPSPDSQGMCVYVKAHIIGIHNCTTPFSCMCEKPVL</sequence>
<dbReference type="InterPro" id="IPR052309">
    <property type="entry name" value="C-type_Lectin_Domain_Fam1"/>
</dbReference>
<dbReference type="EMBL" id="JABVXQ010000003">
    <property type="protein sequence ID" value="KAF6119644.1"/>
    <property type="molecule type" value="Genomic_DNA"/>
</dbReference>
<dbReference type="InterPro" id="IPR001304">
    <property type="entry name" value="C-type_lectin-like"/>
</dbReference>
<dbReference type="SUPFAM" id="SSF56436">
    <property type="entry name" value="C-type lectin-like"/>
    <property type="match status" value="1"/>
</dbReference>
<comment type="caution">
    <text evidence="7">The sequence shown here is derived from an EMBL/GenBank/DDBJ whole genome shotgun (WGS) entry which is preliminary data.</text>
</comment>
<dbReference type="GO" id="GO:0007165">
    <property type="term" value="P:signal transduction"/>
    <property type="evidence" value="ECO:0007669"/>
    <property type="project" value="TreeGrafter"/>
</dbReference>
<dbReference type="GO" id="GO:0004888">
    <property type="term" value="F:transmembrane signaling receptor activity"/>
    <property type="evidence" value="ECO:0007669"/>
    <property type="project" value="TreeGrafter"/>
</dbReference>
<evidence type="ECO:0000313" key="8">
    <source>
        <dbReference type="Proteomes" id="UP000664940"/>
    </source>
</evidence>
<dbReference type="Gene3D" id="3.10.100.10">
    <property type="entry name" value="Mannose-Binding Protein A, subunit A"/>
    <property type="match status" value="1"/>
</dbReference>
<evidence type="ECO:0000256" key="2">
    <source>
        <dbReference type="ARBA" id="ARBA00023157"/>
    </source>
</evidence>
<organism evidence="7 8">
    <name type="scientific">Phyllostomus discolor</name>
    <name type="common">pale spear-nosed bat</name>
    <dbReference type="NCBI Taxonomy" id="89673"/>
    <lineage>
        <taxon>Eukaryota</taxon>
        <taxon>Metazoa</taxon>
        <taxon>Chordata</taxon>
        <taxon>Craniata</taxon>
        <taxon>Vertebrata</taxon>
        <taxon>Euteleostomi</taxon>
        <taxon>Mammalia</taxon>
        <taxon>Eutheria</taxon>
        <taxon>Laurasiatheria</taxon>
        <taxon>Chiroptera</taxon>
        <taxon>Yangochiroptera</taxon>
        <taxon>Phyllostomidae</taxon>
        <taxon>Phyllostominae</taxon>
        <taxon>Phyllostomus</taxon>
    </lineage>
</organism>
<dbReference type="GO" id="GO:0005886">
    <property type="term" value="C:plasma membrane"/>
    <property type="evidence" value="ECO:0007669"/>
    <property type="project" value="TreeGrafter"/>
</dbReference>
<dbReference type="GO" id="GO:0030246">
    <property type="term" value="F:carbohydrate binding"/>
    <property type="evidence" value="ECO:0007669"/>
    <property type="project" value="UniProtKB-KW"/>
</dbReference>
<evidence type="ECO:0000256" key="4">
    <source>
        <dbReference type="SAM" id="MobiDB-lite"/>
    </source>
</evidence>
<dbReference type="InterPro" id="IPR016187">
    <property type="entry name" value="CTDL_fold"/>
</dbReference>
<keyword evidence="2" id="KW-1015">Disulfide bond</keyword>